<feature type="domain" description="GAG-pre-integrase" evidence="1">
    <location>
        <begin position="41"/>
        <end position="96"/>
    </location>
</feature>
<dbReference type="Pfam" id="PF13976">
    <property type="entry name" value="gag_pre-integrs"/>
    <property type="match status" value="1"/>
</dbReference>
<name>A0A0H5RGY7_9EUKA</name>
<dbReference type="EMBL" id="HACM01012559">
    <property type="protein sequence ID" value="CRZ13001.1"/>
    <property type="molecule type" value="Transcribed_RNA"/>
</dbReference>
<dbReference type="InterPro" id="IPR025724">
    <property type="entry name" value="GAG-pre-integrase_dom"/>
</dbReference>
<dbReference type="AlphaFoldDB" id="A0A0H5RGY7"/>
<protein>
    <recommendedName>
        <fullName evidence="1">GAG-pre-integrase domain-containing protein</fullName>
    </recommendedName>
</protein>
<sequence length="105" mass="11726">MSNNLLSIGVSTERGLKFWFDGDRCHVYSSGNGLQDVTIQSLFASSQPKVDTVRWHERLKHGNYEALKSLIKTGMTNVTNSNIPERVCNGYALGKMTRQSKAYGN</sequence>
<reference evidence="2" key="1">
    <citation type="submission" date="2015-04" db="EMBL/GenBank/DDBJ databases">
        <title>The genome sequence of the plant pathogenic Rhizarian Plasmodiophora brassicae reveals insights in its biotrophic life cycle and the origin of chitin synthesis.</title>
        <authorList>
            <person name="Schwelm A."/>
            <person name="Fogelqvist J."/>
            <person name="Knaust A."/>
            <person name="Julke S."/>
            <person name="Lilja T."/>
            <person name="Dhandapani V."/>
            <person name="Bonilla-Rosso G."/>
            <person name="Karlsson M."/>
            <person name="Shevchenko A."/>
            <person name="Choi S.R."/>
            <person name="Kim H.G."/>
            <person name="Park J.Y."/>
            <person name="Lim Y.P."/>
            <person name="Ludwig-Muller J."/>
            <person name="Dixelius C."/>
        </authorList>
    </citation>
    <scope>NUCLEOTIDE SEQUENCE</scope>
    <source>
        <tissue evidence="2">Potato root galls</tissue>
    </source>
</reference>
<proteinExistence type="predicted"/>
<organism evidence="2">
    <name type="scientific">Spongospora subterranea</name>
    <dbReference type="NCBI Taxonomy" id="70186"/>
    <lineage>
        <taxon>Eukaryota</taxon>
        <taxon>Sar</taxon>
        <taxon>Rhizaria</taxon>
        <taxon>Endomyxa</taxon>
        <taxon>Phytomyxea</taxon>
        <taxon>Plasmodiophorida</taxon>
        <taxon>Plasmodiophoridae</taxon>
        <taxon>Spongospora</taxon>
    </lineage>
</organism>
<evidence type="ECO:0000313" key="2">
    <source>
        <dbReference type="EMBL" id="CRZ13001.1"/>
    </source>
</evidence>
<evidence type="ECO:0000259" key="1">
    <source>
        <dbReference type="Pfam" id="PF13976"/>
    </source>
</evidence>
<accession>A0A0H5RGY7</accession>